<feature type="transmembrane region" description="Helical" evidence="1">
    <location>
        <begin position="137"/>
        <end position="159"/>
    </location>
</feature>
<organism evidence="2 3">
    <name type="scientific">Bursaphelenchus xylophilus</name>
    <name type="common">Pinewood nematode worm</name>
    <name type="synonym">Aphelenchoides xylophilus</name>
    <dbReference type="NCBI Taxonomy" id="6326"/>
    <lineage>
        <taxon>Eukaryota</taxon>
        <taxon>Metazoa</taxon>
        <taxon>Ecdysozoa</taxon>
        <taxon>Nematoda</taxon>
        <taxon>Chromadorea</taxon>
        <taxon>Rhabditida</taxon>
        <taxon>Tylenchina</taxon>
        <taxon>Tylenchomorpha</taxon>
        <taxon>Aphelenchoidea</taxon>
        <taxon>Aphelenchoididae</taxon>
        <taxon>Bursaphelenchus</taxon>
    </lineage>
</organism>
<evidence type="ECO:0000256" key="1">
    <source>
        <dbReference type="SAM" id="Phobius"/>
    </source>
</evidence>
<keyword evidence="1" id="KW-0812">Transmembrane</keyword>
<feature type="transmembrane region" description="Helical" evidence="1">
    <location>
        <begin position="91"/>
        <end position="116"/>
    </location>
</feature>
<reference evidence="3" key="1">
    <citation type="submission" date="2016-11" db="UniProtKB">
        <authorList>
            <consortium name="WormBaseParasite"/>
        </authorList>
    </citation>
    <scope>IDENTIFICATION</scope>
</reference>
<dbReference type="WBParaSite" id="BXY_1072000.1">
    <property type="protein sequence ID" value="BXY_1072000.1"/>
    <property type="gene ID" value="BXY_1072000"/>
</dbReference>
<accession>A0A1I7SCG8</accession>
<dbReference type="Pfam" id="PF10318">
    <property type="entry name" value="7TM_GPCR_Srh"/>
    <property type="match status" value="1"/>
</dbReference>
<feature type="transmembrane region" description="Helical" evidence="1">
    <location>
        <begin position="250"/>
        <end position="274"/>
    </location>
</feature>
<feature type="transmembrane region" description="Helical" evidence="1">
    <location>
        <begin position="280"/>
        <end position="305"/>
    </location>
</feature>
<dbReference type="Proteomes" id="UP000095284">
    <property type="component" value="Unplaced"/>
</dbReference>
<protein>
    <submittedName>
        <fullName evidence="3">Serpentine Receptor, class T</fullName>
    </submittedName>
</protein>
<feature type="transmembrane region" description="Helical" evidence="1">
    <location>
        <begin position="203"/>
        <end position="229"/>
    </location>
</feature>
<dbReference type="InterPro" id="IPR019422">
    <property type="entry name" value="7TM_GPCR_serpentine_rcpt_Srh"/>
</dbReference>
<dbReference type="PANTHER" id="PTHR46891">
    <property type="entry name" value="SERPENTINE RECEPTOR, CLASS H-RELATED"/>
    <property type="match status" value="1"/>
</dbReference>
<keyword evidence="1" id="KW-1133">Transmembrane helix</keyword>
<sequence length="343" mass="39815">MAVCSPDLNPFDYYFFQLEAIACTTHHKSLEWQTPGTYLTIYRYYLLHQVLWAFVFDIAIFFFIPIVHLPHVCYQSTGVLKTVLSHYGNYYFLYIFTILCGGKAYAQWLCILYRYILAYRHRARYGALMDYLARFGLPWTPTLYCGVFVSGITAVWLVLSYFTGNPAATTSNLRVSDPKVRELLLYFPKATCMIQQNSSHKFVFLSGIFLLVAWGMAMAFLALSMAYTLKTDKHTFSKTGRLQWMLFRSLVAQLGVTLIFMYFPVLVWFMAGYFDSKYDMLFGLGAVAFLEMHSTVDCVAILLYVRPFRHTIRKLFFKTSDNKTLSSRSTKSHITVVMPRFNY</sequence>
<dbReference type="AlphaFoldDB" id="A0A1I7SCG8"/>
<name>A0A1I7SCG8_BURXY</name>
<proteinExistence type="predicted"/>
<evidence type="ECO:0000313" key="3">
    <source>
        <dbReference type="WBParaSite" id="BXY_1072000.1"/>
    </source>
</evidence>
<feature type="transmembrane region" description="Helical" evidence="1">
    <location>
        <begin position="50"/>
        <end position="71"/>
    </location>
</feature>
<keyword evidence="1" id="KW-0472">Membrane</keyword>
<evidence type="ECO:0000313" key="2">
    <source>
        <dbReference type="Proteomes" id="UP000095284"/>
    </source>
</evidence>